<dbReference type="AlphaFoldDB" id="A0A3A9Y3K6"/>
<feature type="compositionally biased region" description="Basic residues" evidence="2">
    <location>
        <begin position="106"/>
        <end position="116"/>
    </location>
</feature>
<evidence type="ECO:0000313" key="5">
    <source>
        <dbReference type="Proteomes" id="UP000271548"/>
    </source>
</evidence>
<reference evidence="5 6" key="1">
    <citation type="submission" date="2018-09" db="EMBL/GenBank/DDBJ databases">
        <title>Micromonospora sp. nov. MS1-9, isolated from a root of Musa sp.</title>
        <authorList>
            <person name="Kuncharoen N."/>
            <person name="Kudo T."/>
            <person name="Ohkuma M."/>
            <person name="Yuki M."/>
            <person name="Tanasupawat S."/>
        </authorList>
    </citation>
    <scope>NUCLEOTIDE SEQUENCE [LARGE SCALE GENOMIC DNA]</scope>
    <source>
        <strain evidence="4 6">MS1-9</strain>
        <strain evidence="3 5">NGC1-4</strain>
    </source>
</reference>
<evidence type="ECO:0000313" key="4">
    <source>
        <dbReference type="EMBL" id="RKN26166.1"/>
    </source>
</evidence>
<dbReference type="PANTHER" id="PTHR22754">
    <property type="entry name" value="DISCO-INTERACTING PROTEIN 2 DIP2 -RELATED"/>
    <property type="match status" value="1"/>
</dbReference>
<dbReference type="Gene3D" id="3.30.300.30">
    <property type="match status" value="1"/>
</dbReference>
<evidence type="ECO:0000313" key="3">
    <source>
        <dbReference type="EMBL" id="RKN16602.1"/>
    </source>
</evidence>
<name>A0A3A9Y3K6_9ACTN</name>
<keyword evidence="5" id="KW-1185">Reference proteome</keyword>
<dbReference type="SUPFAM" id="SSF56801">
    <property type="entry name" value="Acetyl-CoA synthetase-like"/>
    <property type="match status" value="1"/>
</dbReference>
<evidence type="ECO:0000256" key="1">
    <source>
        <dbReference type="ARBA" id="ARBA00006432"/>
    </source>
</evidence>
<dbReference type="EMBL" id="RAZT01000022">
    <property type="protein sequence ID" value="RKN26166.1"/>
    <property type="molecule type" value="Genomic_DNA"/>
</dbReference>
<proteinExistence type="inferred from homology"/>
<organism evidence="4 6">
    <name type="scientific">Micromonospora musae</name>
    <dbReference type="NCBI Taxonomy" id="1894970"/>
    <lineage>
        <taxon>Bacteria</taxon>
        <taxon>Bacillati</taxon>
        <taxon>Actinomycetota</taxon>
        <taxon>Actinomycetes</taxon>
        <taxon>Micromonosporales</taxon>
        <taxon>Micromonosporaceae</taxon>
        <taxon>Micromonospora</taxon>
    </lineage>
</organism>
<comment type="caution">
    <text evidence="4">The sequence shown here is derived from an EMBL/GenBank/DDBJ whole genome shotgun (WGS) entry which is preliminary data.</text>
</comment>
<evidence type="ECO:0000256" key="2">
    <source>
        <dbReference type="SAM" id="MobiDB-lite"/>
    </source>
</evidence>
<accession>A0A3A9Y3K6</accession>
<sequence length="134" mass="14225">MLCLTSRLKGLVIINGCNHHPADVAATAERAVPVARPSHVAAFAVHAPDGKGPALIIEVKPAHVWRFAADSAPWQGAGGARPDPRGRTTRGRVVRPEVISRAVSGKLRRRACRQRHPAGGLKRLPNLPGETHAG</sequence>
<evidence type="ECO:0000313" key="6">
    <source>
        <dbReference type="Proteomes" id="UP000275865"/>
    </source>
</evidence>
<protein>
    <submittedName>
        <fullName evidence="4">Uncharacterized protein</fullName>
    </submittedName>
</protein>
<dbReference type="OrthoDB" id="3671040at2"/>
<dbReference type="PANTHER" id="PTHR22754:SF32">
    <property type="entry name" value="DISCO-INTERACTING PROTEIN 2"/>
    <property type="match status" value="1"/>
</dbReference>
<comment type="similarity">
    <text evidence="1">Belongs to the ATP-dependent AMP-binding enzyme family.</text>
</comment>
<dbReference type="InterPro" id="IPR045851">
    <property type="entry name" value="AMP-bd_C_sf"/>
</dbReference>
<dbReference type="RefSeq" id="WP_120680967.1">
    <property type="nucleotide sequence ID" value="NZ_RAZS01000008.1"/>
</dbReference>
<dbReference type="EMBL" id="RAZS01000008">
    <property type="protein sequence ID" value="RKN16602.1"/>
    <property type="molecule type" value="Genomic_DNA"/>
</dbReference>
<feature type="region of interest" description="Disordered" evidence="2">
    <location>
        <begin position="73"/>
        <end position="134"/>
    </location>
</feature>
<dbReference type="Proteomes" id="UP000275865">
    <property type="component" value="Unassembled WGS sequence"/>
</dbReference>
<gene>
    <name evidence="4" type="ORF">D7044_30490</name>
    <name evidence="3" type="ORF">D7147_22860</name>
</gene>
<dbReference type="Proteomes" id="UP000271548">
    <property type="component" value="Unassembled WGS sequence"/>
</dbReference>